<name>B2TKH0_CLOBB</name>
<dbReference type="EMBL" id="CP001056">
    <property type="protein sequence ID" value="ACD25102.1"/>
    <property type="molecule type" value="Genomic_DNA"/>
</dbReference>
<dbReference type="PATRIC" id="fig|935198.13.peg.1557"/>
<accession>B2TKH0</accession>
<organism evidence="1">
    <name type="scientific">Clostridium botulinum (strain Eklund 17B / Type B)</name>
    <dbReference type="NCBI Taxonomy" id="935198"/>
    <lineage>
        <taxon>Bacteria</taxon>
        <taxon>Bacillati</taxon>
        <taxon>Bacillota</taxon>
        <taxon>Clostridia</taxon>
        <taxon>Eubacteriales</taxon>
        <taxon>Clostridiaceae</taxon>
        <taxon>Clostridium</taxon>
    </lineage>
</organism>
<reference evidence="1" key="1">
    <citation type="submission" date="2009-06" db="EMBL/GenBank/DDBJ databases">
        <authorList>
            <consortium name="US DOE Joint Genome Institute (JGI-PGF)"/>
            <person name="Lucas S."/>
            <person name="Copeland A."/>
            <person name="Lapidus A."/>
            <person name="Glavina del Rio T."/>
            <person name="Dalin E."/>
            <person name="Tice H."/>
            <person name="Bruce D."/>
            <person name="Goodwin L."/>
            <person name="Pitluck S."/>
            <person name="Kyrpides N."/>
            <person name="Mavromatis K."/>
            <person name="Ivanova N."/>
            <person name="Saunders E."/>
            <person name="Brettin T."/>
            <person name="Detter J.C."/>
            <person name="Han C."/>
            <person name="Larimer F."/>
            <person name="Land M."/>
            <person name="Hauser L."/>
            <person name="Markowitz V."/>
            <person name="Cheng J.-F."/>
            <person name="Hugenholtz P."/>
            <person name="Woyke T."/>
            <person name="Wu D."/>
            <person name="Gronow S."/>
            <person name="Klenk H.-P."/>
            <person name="Eisen J.A."/>
        </authorList>
    </citation>
    <scope>NUCLEOTIDE SEQUENCE</scope>
    <source>
        <strain evidence="1">Eklund 17B</strain>
    </source>
</reference>
<gene>
    <name evidence="1" type="ordered locus">CLL_A1611</name>
</gene>
<dbReference type="KEGG" id="cbk:CLL_A1611"/>
<sequence length="202" mass="23715">MSNIDEKIAKLKLQQRIDKEEEERLKNEPIVNEKEITLEEVCEGIKNGEVIINDKKFIFTKKVFYDGKFELPVPESFFEVKVNTDKNLVLVNNLQGISFNGNYINQCTKKQNFNTIKSAIQKNFKETKIYMEWIEEGKFKLGDSTVFFATYKIPTAKGQLYNLVFLRDYKGTVSIGNYNCFYKDIKEWELLIKASVKLMRFI</sequence>
<dbReference type="AlphaFoldDB" id="B2TKH0"/>
<proteinExistence type="predicted"/>
<reference evidence="1" key="2">
    <citation type="submission" date="2009-08" db="EMBL/GenBank/DDBJ databases">
        <authorList>
            <person name="Shrivastava S."/>
            <person name="Brinkac L.M."/>
            <person name="Dodson R.J."/>
            <person name="Harkins D.M."/>
            <person name="Durkin A.S."/>
            <person name="Sutton G."/>
        </authorList>
    </citation>
    <scope>NUCLEOTIDE SEQUENCE</scope>
    <source>
        <strain evidence="1">Eklund 17B</strain>
    </source>
</reference>
<evidence type="ECO:0000313" key="1">
    <source>
        <dbReference type="EMBL" id="ACD25102.1"/>
    </source>
</evidence>
<dbReference type="HOGENOM" id="CLU_1341338_0_0_9"/>
<protein>
    <submittedName>
        <fullName evidence="1">Uncharacterized protein</fullName>
    </submittedName>
</protein>
<accession>U4P4X3</accession>